<evidence type="ECO:0000313" key="5">
    <source>
        <dbReference type="Ensembl" id="ENSSPUP00000024618.1"/>
    </source>
</evidence>
<dbReference type="InterPro" id="IPR030482">
    <property type="entry name" value="PDRG1"/>
</dbReference>
<sequence>MVCFGNMFIELPKAKTKEMMQKDKENLDEEIAKLRKDLRVKVNHLYEAQGKPDLKGFNLNPMAPEEMRFIHKVLEG</sequence>
<evidence type="ECO:0000256" key="1">
    <source>
        <dbReference type="ARBA" id="ARBA00004496"/>
    </source>
</evidence>
<comment type="subcellular location">
    <subcellularLocation>
        <location evidence="1">Cytoplasm</location>
    </subcellularLocation>
</comment>
<evidence type="ECO:0000313" key="6">
    <source>
        <dbReference type="Proteomes" id="UP000694392"/>
    </source>
</evidence>
<dbReference type="GO" id="GO:1990062">
    <property type="term" value="C:RPAP3/R2TP/prefoldin-like complex"/>
    <property type="evidence" value="ECO:0007669"/>
    <property type="project" value="Ensembl"/>
</dbReference>
<dbReference type="CDD" id="cd22860">
    <property type="entry name" value="PDRG1"/>
    <property type="match status" value="1"/>
</dbReference>
<name>A0A8D0HVH0_SPHPU</name>
<reference evidence="5" key="2">
    <citation type="submission" date="2025-09" db="UniProtKB">
        <authorList>
            <consortium name="Ensembl"/>
        </authorList>
    </citation>
    <scope>IDENTIFICATION</scope>
</reference>
<accession>A0A8D0HVH0</accession>
<protein>
    <submittedName>
        <fullName evidence="5">P53 and DNA damage regulated 1</fullName>
    </submittedName>
</protein>
<dbReference type="AlphaFoldDB" id="A0A8D0HVH0"/>
<dbReference type="Proteomes" id="UP000694392">
    <property type="component" value="Unplaced"/>
</dbReference>
<proteinExistence type="predicted"/>
<evidence type="ECO:0000256" key="2">
    <source>
        <dbReference type="ARBA" id="ARBA00022490"/>
    </source>
</evidence>
<organism evidence="5 6">
    <name type="scientific">Sphenodon punctatus</name>
    <name type="common">Tuatara</name>
    <name type="synonym">Hatteria punctata</name>
    <dbReference type="NCBI Taxonomy" id="8508"/>
    <lineage>
        <taxon>Eukaryota</taxon>
        <taxon>Metazoa</taxon>
        <taxon>Chordata</taxon>
        <taxon>Craniata</taxon>
        <taxon>Vertebrata</taxon>
        <taxon>Euteleostomi</taxon>
        <taxon>Lepidosauria</taxon>
        <taxon>Sphenodontia</taxon>
        <taxon>Sphenodontidae</taxon>
        <taxon>Sphenodon</taxon>
    </lineage>
</organism>
<evidence type="ECO:0000256" key="4">
    <source>
        <dbReference type="SAM" id="Coils"/>
    </source>
</evidence>
<keyword evidence="4" id="KW-0175">Coiled coil</keyword>
<dbReference type="GeneTree" id="ENSGT00390000013253"/>
<keyword evidence="3" id="KW-0143">Chaperone</keyword>
<gene>
    <name evidence="5" type="primary">PDRG1</name>
</gene>
<keyword evidence="2" id="KW-0963">Cytoplasm</keyword>
<dbReference type="Ensembl" id="ENSSPUT00000026272.1">
    <property type="protein sequence ID" value="ENSSPUP00000024618.1"/>
    <property type="gene ID" value="ENSSPUG00000018856.1"/>
</dbReference>
<feature type="coiled-coil region" evidence="4">
    <location>
        <begin position="17"/>
        <end position="44"/>
    </location>
</feature>
<dbReference type="SUPFAM" id="SSF46579">
    <property type="entry name" value="Prefoldin"/>
    <property type="match status" value="1"/>
</dbReference>
<dbReference type="GO" id="GO:0005737">
    <property type="term" value="C:cytoplasm"/>
    <property type="evidence" value="ECO:0007669"/>
    <property type="project" value="UniProtKB-SubCell"/>
</dbReference>
<keyword evidence="6" id="KW-1185">Reference proteome</keyword>
<dbReference type="PANTHER" id="PTHR21162:SF0">
    <property type="entry name" value="P53 AND DNA DAMAGE-REGULATED PROTEIN 1"/>
    <property type="match status" value="1"/>
</dbReference>
<dbReference type="OMA" id="ICHIKNA"/>
<evidence type="ECO:0000256" key="3">
    <source>
        <dbReference type="ARBA" id="ARBA00023186"/>
    </source>
</evidence>
<dbReference type="PANTHER" id="PTHR21162">
    <property type="entry name" value="P53 AND DNA DAMAGE-REGULATED PROTEIN"/>
    <property type="match status" value="1"/>
</dbReference>
<reference evidence="5" key="1">
    <citation type="submission" date="2025-08" db="UniProtKB">
        <authorList>
            <consortium name="Ensembl"/>
        </authorList>
    </citation>
    <scope>IDENTIFICATION</scope>
</reference>